<reference evidence="1" key="1">
    <citation type="submission" date="2019-08" db="EMBL/GenBank/DDBJ databases">
        <authorList>
            <person name="Kucharzyk K."/>
            <person name="Murdoch R.W."/>
            <person name="Higgins S."/>
            <person name="Loffler F."/>
        </authorList>
    </citation>
    <scope>NUCLEOTIDE SEQUENCE</scope>
</reference>
<proteinExistence type="predicted"/>
<protein>
    <submittedName>
        <fullName evidence="1">Uncharacterized protein</fullName>
    </submittedName>
</protein>
<organism evidence="1">
    <name type="scientific">bioreactor metagenome</name>
    <dbReference type="NCBI Taxonomy" id="1076179"/>
    <lineage>
        <taxon>unclassified sequences</taxon>
        <taxon>metagenomes</taxon>
        <taxon>ecological metagenomes</taxon>
    </lineage>
</organism>
<comment type="caution">
    <text evidence="1">The sequence shown here is derived from an EMBL/GenBank/DDBJ whole genome shotgun (WGS) entry which is preliminary data.</text>
</comment>
<gene>
    <name evidence="1" type="ORF">SDC9_64365</name>
</gene>
<sequence>MGYYFVRVNGPTLHDNPKKIDCFVAVEPESFKRDGYSNYLSYCFENDIVRMGWPDVGDLNKGNRLGAKANCYNLSTLKIYIRGYLSGFSNIQPGSVLIVPNRDNSGDIYICKVVKPYWYDTSGPYECAHRVGVKWDRNNQGQPVLYTNEQLGISKGGWWLRAFQEIKQQNIISRIAIARERIAG</sequence>
<name>A0A644XPA3_9ZZZZ</name>
<evidence type="ECO:0000313" key="1">
    <source>
        <dbReference type="EMBL" id="MPM17965.1"/>
    </source>
</evidence>
<dbReference type="AlphaFoldDB" id="A0A644XPA3"/>
<accession>A0A644XPA3</accession>
<dbReference type="EMBL" id="VSSQ01002895">
    <property type="protein sequence ID" value="MPM17965.1"/>
    <property type="molecule type" value="Genomic_DNA"/>
</dbReference>